<dbReference type="EMBL" id="CP149782">
    <property type="protein sequence ID" value="WYF44788.1"/>
    <property type="molecule type" value="Genomic_DNA"/>
</dbReference>
<proteinExistence type="predicted"/>
<evidence type="ECO:0000313" key="1">
    <source>
        <dbReference type="EMBL" id="WYF44788.1"/>
    </source>
</evidence>
<sequence length="171" mass="18365">MSNASSTGSSGGAGRGRLLLWVVLALTLVLLSLVTATAIRNNPIYSDREAYGISKYRFIEECRERLHTPGTLPLMTGMGQMTPLDEAVKNTGAKKASQDLQVETAAEPQDIDSGLVADPQQGLQLALPVMIQLRDRNTGVVTPLAPANLRCAYDKTKQGEERLDVMLVPGS</sequence>
<protein>
    <submittedName>
        <fullName evidence="1">Uncharacterized protein</fullName>
    </submittedName>
</protein>
<dbReference type="RefSeq" id="WP_339095971.1">
    <property type="nucleotide sequence ID" value="NZ_CP149782.1"/>
</dbReference>
<dbReference type="AlphaFoldDB" id="A0AAU6Q2F9"/>
<accession>A0AAU6Q2F9</accession>
<gene>
    <name evidence="1" type="ORF">WDJ50_01350</name>
</gene>
<reference evidence="1" key="1">
    <citation type="submission" date="2024-03" db="EMBL/GenBank/DDBJ databases">
        <title>Deinococcus weizhi sp. nov., isolated from human skin.</title>
        <authorList>
            <person name="Wei Z."/>
            <person name="Tian F."/>
            <person name="Yang C."/>
            <person name="Xin L.T."/>
            <person name="Wen Z.J."/>
            <person name="Lan K.C."/>
            <person name="Yu L."/>
            <person name="Zhe W."/>
            <person name="Dan F.D."/>
            <person name="Jun W."/>
            <person name="Rui Z."/>
            <person name="Yong X.J."/>
            <person name="Ting Y."/>
            <person name="Wei X."/>
            <person name="Xu Z.G."/>
            <person name="Xin Z."/>
            <person name="Dong F.G."/>
            <person name="Ni X.M."/>
            <person name="Zheng M.G."/>
            <person name="Chun Y."/>
            <person name="Qian W.X."/>
        </authorList>
    </citation>
    <scope>NUCLEOTIDE SEQUENCE</scope>
    <source>
        <strain evidence="1">VB142</strain>
    </source>
</reference>
<organism evidence="1">
    <name type="scientific">Deinococcus sp. VB142</name>
    <dbReference type="NCBI Taxonomy" id="3112952"/>
    <lineage>
        <taxon>Bacteria</taxon>
        <taxon>Thermotogati</taxon>
        <taxon>Deinococcota</taxon>
        <taxon>Deinococci</taxon>
        <taxon>Deinococcales</taxon>
        <taxon>Deinococcaceae</taxon>
        <taxon>Deinococcus</taxon>
    </lineage>
</organism>
<name>A0AAU6Q2F9_9DEIO</name>